<dbReference type="GO" id="GO:0016740">
    <property type="term" value="F:transferase activity"/>
    <property type="evidence" value="ECO:0007669"/>
    <property type="project" value="UniProtKB-UniRule"/>
</dbReference>
<keyword evidence="7 10" id="KW-0460">Magnesium</keyword>
<dbReference type="PIRSF" id="PIRSF006268">
    <property type="entry name" value="ApbE"/>
    <property type="match status" value="1"/>
</dbReference>
<evidence type="ECO:0000256" key="12">
    <source>
        <dbReference type="SAM" id="Phobius"/>
    </source>
</evidence>
<comment type="caution">
    <text evidence="13">The sequence shown here is derived from an EMBL/GenBank/DDBJ whole genome shotgun (WGS) entry which is preliminary data.</text>
</comment>
<evidence type="ECO:0000256" key="1">
    <source>
        <dbReference type="ARBA" id="ARBA00011955"/>
    </source>
</evidence>
<gene>
    <name evidence="13" type="ORF">H0486_02130</name>
</gene>
<keyword evidence="12" id="KW-0812">Transmembrane</keyword>
<dbReference type="GO" id="GO:0046872">
    <property type="term" value="F:metal ion binding"/>
    <property type="evidence" value="ECO:0007669"/>
    <property type="project" value="UniProtKB-UniRule"/>
</dbReference>
<name>A0A839JWQ9_9FIRM</name>
<keyword evidence="3 10" id="KW-0285">Flavoprotein</keyword>
<dbReference type="SUPFAM" id="SSF143631">
    <property type="entry name" value="ApbE-like"/>
    <property type="match status" value="1"/>
</dbReference>
<evidence type="ECO:0000256" key="3">
    <source>
        <dbReference type="ARBA" id="ARBA00022630"/>
    </source>
</evidence>
<dbReference type="PANTHER" id="PTHR30040:SF2">
    <property type="entry name" value="FAD:PROTEIN FMN TRANSFERASE"/>
    <property type="match status" value="1"/>
</dbReference>
<comment type="cofactor">
    <cofactor evidence="11">
        <name>Mg(2+)</name>
        <dbReference type="ChEBI" id="CHEBI:18420"/>
    </cofactor>
    <cofactor evidence="11">
        <name>Mn(2+)</name>
        <dbReference type="ChEBI" id="CHEBI:29035"/>
    </cofactor>
    <text evidence="11">Magnesium. Can also use manganese.</text>
</comment>
<feature type="binding site" evidence="11">
    <location>
        <position position="315"/>
    </location>
    <ligand>
        <name>Mg(2+)</name>
        <dbReference type="ChEBI" id="CHEBI:18420"/>
    </ligand>
</feature>
<keyword evidence="5 10" id="KW-0479">Metal-binding</keyword>
<dbReference type="Pfam" id="PF02424">
    <property type="entry name" value="ApbE"/>
    <property type="match status" value="1"/>
</dbReference>
<accession>A0A839JWQ9</accession>
<comment type="catalytic activity">
    <reaction evidence="9 10">
        <text>L-threonyl-[protein] + FAD = FMN-L-threonyl-[protein] + AMP + H(+)</text>
        <dbReference type="Rhea" id="RHEA:36847"/>
        <dbReference type="Rhea" id="RHEA-COMP:11060"/>
        <dbReference type="Rhea" id="RHEA-COMP:11061"/>
        <dbReference type="ChEBI" id="CHEBI:15378"/>
        <dbReference type="ChEBI" id="CHEBI:30013"/>
        <dbReference type="ChEBI" id="CHEBI:57692"/>
        <dbReference type="ChEBI" id="CHEBI:74257"/>
        <dbReference type="ChEBI" id="CHEBI:456215"/>
        <dbReference type="EC" id="2.7.1.180"/>
    </reaction>
</comment>
<proteinExistence type="inferred from homology"/>
<dbReference type="EMBL" id="JACEGA010000001">
    <property type="protein sequence ID" value="MBB2181674.1"/>
    <property type="molecule type" value="Genomic_DNA"/>
</dbReference>
<evidence type="ECO:0000256" key="2">
    <source>
        <dbReference type="ARBA" id="ARBA00016337"/>
    </source>
</evidence>
<feature type="transmembrane region" description="Helical" evidence="12">
    <location>
        <begin position="12"/>
        <end position="30"/>
    </location>
</feature>
<dbReference type="PANTHER" id="PTHR30040">
    <property type="entry name" value="THIAMINE BIOSYNTHESIS LIPOPROTEIN APBE"/>
    <property type="match status" value="1"/>
</dbReference>
<keyword evidence="12" id="KW-0472">Membrane</keyword>
<reference evidence="13 14" key="1">
    <citation type="submission" date="2020-07" db="EMBL/GenBank/DDBJ databases">
        <title>Characterization and genome sequencing of isolate MD1, a novel member within the family Lachnospiraceae.</title>
        <authorList>
            <person name="Rettenmaier R."/>
            <person name="Di Bello L."/>
            <person name="Zinser C."/>
            <person name="Scheitz K."/>
            <person name="Liebl W."/>
            <person name="Zverlov V."/>
        </authorList>
    </citation>
    <scope>NUCLEOTIDE SEQUENCE [LARGE SCALE GENOMIC DNA]</scope>
    <source>
        <strain evidence="13 14">MD1</strain>
    </source>
</reference>
<evidence type="ECO:0000313" key="13">
    <source>
        <dbReference type="EMBL" id="MBB2181674.1"/>
    </source>
</evidence>
<evidence type="ECO:0000256" key="7">
    <source>
        <dbReference type="ARBA" id="ARBA00022842"/>
    </source>
</evidence>
<evidence type="ECO:0000256" key="6">
    <source>
        <dbReference type="ARBA" id="ARBA00022827"/>
    </source>
</evidence>
<feature type="binding site" evidence="11">
    <location>
        <position position="196"/>
    </location>
    <ligand>
        <name>Mg(2+)</name>
        <dbReference type="ChEBI" id="CHEBI:18420"/>
    </ligand>
</feature>
<evidence type="ECO:0000256" key="10">
    <source>
        <dbReference type="PIRNR" id="PIRNR006268"/>
    </source>
</evidence>
<comment type="similarity">
    <text evidence="10">Belongs to the ApbE family.</text>
</comment>
<dbReference type="InterPro" id="IPR003374">
    <property type="entry name" value="ApbE-like_sf"/>
</dbReference>
<dbReference type="Proteomes" id="UP000574276">
    <property type="component" value="Unassembled WGS sequence"/>
</dbReference>
<keyword evidence="12" id="KW-1133">Transmembrane helix</keyword>
<keyword evidence="6 10" id="KW-0274">FAD</keyword>
<evidence type="ECO:0000313" key="14">
    <source>
        <dbReference type="Proteomes" id="UP000574276"/>
    </source>
</evidence>
<keyword evidence="14" id="KW-1185">Reference proteome</keyword>
<evidence type="ECO:0000256" key="11">
    <source>
        <dbReference type="PIRSR" id="PIRSR006268-2"/>
    </source>
</evidence>
<dbReference type="InterPro" id="IPR024932">
    <property type="entry name" value="ApbE"/>
</dbReference>
<evidence type="ECO:0000256" key="8">
    <source>
        <dbReference type="ARBA" id="ARBA00031306"/>
    </source>
</evidence>
<dbReference type="AlphaFoldDB" id="A0A839JWQ9"/>
<keyword evidence="4 10" id="KW-0808">Transferase</keyword>
<protein>
    <recommendedName>
        <fullName evidence="2 10">FAD:protein FMN transferase</fullName>
        <ecNumber evidence="1 10">2.7.1.180</ecNumber>
    </recommendedName>
    <alternativeName>
        <fullName evidence="8 10">Flavin transferase</fullName>
    </alternativeName>
</protein>
<evidence type="ECO:0000256" key="9">
    <source>
        <dbReference type="ARBA" id="ARBA00048540"/>
    </source>
</evidence>
<sequence length="357" mass="40825">MRCHVKRYKILIKRVIIIIMVIIMMFPTTGCSLKKKTRYQAQFLELFDTVTTIIGYTDTKKEFSEFAQTVYDNLKEYHELYDIYNDYEGINNIKTINDNAGIAPVKVDQRIIDLLLFSKEAYTLTRGRVNIAFGAVLEVWHNYRTEGIDDPENAKLPPMELLEERANHTDINKVIINETDSTVYLEDPEMRLDVGAIAKGYATERVVQILIEKGYHNGLLSVGGNVRAIGSRVEKEKAWNVGIQNPDTDSEEPYLMILSLENLSLVSSGDYERYYMVKGERYHHIIDPKTLMPAQYFTAVSVVTEDSGLADALSTCIFNMSYEDGYALIESLPNTEALWVMKDGTMKFSSEFESYIN</sequence>
<dbReference type="EC" id="2.7.1.180" evidence="1 10"/>
<feature type="binding site" evidence="11">
    <location>
        <position position="311"/>
    </location>
    <ligand>
        <name>Mg(2+)</name>
        <dbReference type="ChEBI" id="CHEBI:18420"/>
    </ligand>
</feature>
<evidence type="ECO:0000256" key="4">
    <source>
        <dbReference type="ARBA" id="ARBA00022679"/>
    </source>
</evidence>
<evidence type="ECO:0000256" key="5">
    <source>
        <dbReference type="ARBA" id="ARBA00022723"/>
    </source>
</evidence>
<organism evidence="13 14">
    <name type="scientific">Variimorphobacter saccharofermentans</name>
    <dbReference type="NCBI Taxonomy" id="2755051"/>
    <lineage>
        <taxon>Bacteria</taxon>
        <taxon>Bacillati</taxon>
        <taxon>Bacillota</taxon>
        <taxon>Clostridia</taxon>
        <taxon>Lachnospirales</taxon>
        <taxon>Lachnospiraceae</taxon>
        <taxon>Variimorphobacter</taxon>
    </lineage>
</organism>
<dbReference type="Gene3D" id="3.10.520.10">
    <property type="entry name" value="ApbE-like domains"/>
    <property type="match status" value="1"/>
</dbReference>